<dbReference type="InterPro" id="IPR011032">
    <property type="entry name" value="GroES-like_sf"/>
</dbReference>
<comment type="caution">
    <text evidence="7">The sequence shown here is derived from an EMBL/GenBank/DDBJ whole genome shotgun (WGS) entry which is preliminary data.</text>
</comment>
<evidence type="ECO:0000313" key="8">
    <source>
        <dbReference type="Proteomes" id="UP000250918"/>
    </source>
</evidence>
<accession>A0A855X232</accession>
<dbReference type="Pfam" id="PF08240">
    <property type="entry name" value="ADH_N"/>
    <property type="match status" value="1"/>
</dbReference>
<dbReference type="InterPro" id="IPR013154">
    <property type="entry name" value="ADH-like_N"/>
</dbReference>
<feature type="domain" description="Alcohol dehydrogenase-like N-terminal" evidence="5">
    <location>
        <begin position="27"/>
        <end position="140"/>
    </location>
</feature>
<dbReference type="CDD" id="cd08230">
    <property type="entry name" value="glucose_DH"/>
    <property type="match status" value="1"/>
</dbReference>
<sequence length="368" mass="39892">MKAIAVTPGTTAIRLVEREKPAVKSTDEIKLRVLRVGICGTDREEAAGGRCAPPNGSNELIIGHEMFGQVIEAGSAVSKVKVGDYAVFSVRRSCGKCPACLMNRSDMCYSGDYRERGIWKLDGYQAEFAVDREQYVVRVPTEIAAVAILTEPLSVAEKAIDESLRIQASRLPDASSAADWLRGRKCLVAGLGPIGLLAAVALKLREADVYGVDIVDEKSVRPQWLEKIGGKYIDGRVLTPDRIPASIGPMDFVFEAAGVPGLAFNLIDVLALNGIYVLTGIPAGSRLLNIPGAELLRRLVLDNQVMLGSVNASPEHYRMAVDDLVRAQARWGDHIAGLITHRHVFTDFAAGLQHHGDDEIKVVLEWST</sequence>
<evidence type="ECO:0000313" key="7">
    <source>
        <dbReference type="EMBL" id="PWB72845.1"/>
    </source>
</evidence>
<evidence type="ECO:0000256" key="2">
    <source>
        <dbReference type="ARBA" id="ARBA00022723"/>
    </source>
</evidence>
<evidence type="ECO:0000256" key="1">
    <source>
        <dbReference type="ARBA" id="ARBA00001947"/>
    </source>
</evidence>
<dbReference type="InterPro" id="IPR002328">
    <property type="entry name" value="ADH_Zn_CS"/>
</dbReference>
<dbReference type="GO" id="GO:0016491">
    <property type="term" value="F:oxidoreductase activity"/>
    <property type="evidence" value="ECO:0007669"/>
    <property type="project" value="UniProtKB-KW"/>
</dbReference>
<name>A0A855X232_9BACT</name>
<dbReference type="GO" id="GO:0008270">
    <property type="term" value="F:zinc ion binding"/>
    <property type="evidence" value="ECO:0007669"/>
    <property type="project" value="InterPro"/>
</dbReference>
<dbReference type="SUPFAM" id="SSF50129">
    <property type="entry name" value="GroES-like"/>
    <property type="match status" value="1"/>
</dbReference>
<reference evidence="7 8" key="1">
    <citation type="journal article" date="2018" name="ISME J.">
        <title>A methanotrophic archaeon couples anaerobic oxidation of methane to Fe(III) reduction.</title>
        <authorList>
            <person name="Cai C."/>
            <person name="Leu A.O."/>
            <person name="Xie G.J."/>
            <person name="Guo J."/>
            <person name="Feng Y."/>
            <person name="Zhao J.X."/>
            <person name="Tyson G.W."/>
            <person name="Yuan Z."/>
            <person name="Hu S."/>
        </authorList>
    </citation>
    <scope>NUCLEOTIDE SEQUENCE [LARGE SCALE GENOMIC DNA]</scope>
    <source>
        <strain evidence="7">FeB_12</strain>
    </source>
</reference>
<keyword evidence="3" id="KW-0862">Zinc</keyword>
<keyword evidence="2" id="KW-0479">Metal-binding</keyword>
<dbReference type="PANTHER" id="PTHR43189:SF2">
    <property type="entry name" value="GLUCOSE 1-DEHYDROGENASE"/>
    <property type="match status" value="1"/>
</dbReference>
<dbReference type="PROSITE" id="PS00059">
    <property type="entry name" value="ADH_ZINC"/>
    <property type="match status" value="1"/>
</dbReference>
<comment type="cofactor">
    <cofactor evidence="1">
        <name>Zn(2+)</name>
        <dbReference type="ChEBI" id="CHEBI:29105"/>
    </cofactor>
</comment>
<dbReference type="InterPro" id="IPR036291">
    <property type="entry name" value="NAD(P)-bd_dom_sf"/>
</dbReference>
<dbReference type="Gene3D" id="3.40.50.720">
    <property type="entry name" value="NAD(P)-binding Rossmann-like Domain"/>
    <property type="match status" value="1"/>
</dbReference>
<dbReference type="InterPro" id="IPR031640">
    <property type="entry name" value="Glu_dehyd_C"/>
</dbReference>
<dbReference type="AlphaFoldDB" id="A0A855X232"/>
<proteinExistence type="predicted"/>
<dbReference type="SUPFAM" id="SSF51735">
    <property type="entry name" value="NAD(P)-binding Rossmann-fold domains"/>
    <property type="match status" value="1"/>
</dbReference>
<dbReference type="EMBL" id="PQAP01000072">
    <property type="protein sequence ID" value="PWB72845.1"/>
    <property type="molecule type" value="Genomic_DNA"/>
</dbReference>
<evidence type="ECO:0000256" key="3">
    <source>
        <dbReference type="ARBA" id="ARBA00022833"/>
    </source>
</evidence>
<gene>
    <name evidence="7" type="ORF">C3F09_06020</name>
</gene>
<evidence type="ECO:0000259" key="6">
    <source>
        <dbReference type="Pfam" id="PF16912"/>
    </source>
</evidence>
<feature type="domain" description="Glucose dehydrogenase C-terminal" evidence="6">
    <location>
        <begin position="144"/>
        <end position="365"/>
    </location>
</feature>
<keyword evidence="4" id="KW-0560">Oxidoreductase</keyword>
<evidence type="ECO:0000256" key="4">
    <source>
        <dbReference type="ARBA" id="ARBA00023002"/>
    </source>
</evidence>
<organism evidence="7 8">
    <name type="scientific">candidate division GN15 bacterium</name>
    <dbReference type="NCBI Taxonomy" id="2072418"/>
    <lineage>
        <taxon>Bacteria</taxon>
        <taxon>candidate division GN15</taxon>
    </lineage>
</organism>
<dbReference type="Proteomes" id="UP000250918">
    <property type="component" value="Unassembled WGS sequence"/>
</dbReference>
<protein>
    <submittedName>
        <fullName evidence="7">Alcohol dehydrogenase</fullName>
    </submittedName>
</protein>
<dbReference type="Pfam" id="PF16912">
    <property type="entry name" value="Glu_dehyd_C"/>
    <property type="match status" value="1"/>
</dbReference>
<dbReference type="Gene3D" id="3.90.180.10">
    <property type="entry name" value="Medium-chain alcohol dehydrogenases, catalytic domain"/>
    <property type="match status" value="1"/>
</dbReference>
<evidence type="ECO:0000259" key="5">
    <source>
        <dbReference type="Pfam" id="PF08240"/>
    </source>
</evidence>
<dbReference type="PANTHER" id="PTHR43189">
    <property type="entry name" value="ZINC-TYPE ALCOHOL DEHYDROGENASE-LIKE PROTEIN C1198.01-RELATED"/>
    <property type="match status" value="1"/>
</dbReference>